<dbReference type="InParanoid" id="G2QIC6"/>
<name>G2QIC6_THET4</name>
<dbReference type="HOGENOM" id="CLU_2559897_0_0_1"/>
<evidence type="ECO:0000256" key="1">
    <source>
        <dbReference type="SAM" id="MobiDB-lite"/>
    </source>
</evidence>
<sequence>MVQNGGDFDLDIDMATDNVTEVAATSYEDKDSDTDSLGHNGDGEDEQAPYSELVTVNPETGLAKWDMAGEYAPPVSILLALR</sequence>
<evidence type="ECO:0000313" key="2">
    <source>
        <dbReference type="EMBL" id="AEO60300.1"/>
    </source>
</evidence>
<dbReference type="AlphaFoldDB" id="G2QIC6"/>
<dbReference type="Proteomes" id="UP000007322">
    <property type="component" value="Chromosome 5"/>
</dbReference>
<gene>
    <name evidence="2" type="ORF">MYCTH_2129393</name>
</gene>
<dbReference type="EMBL" id="CP003006">
    <property type="protein sequence ID" value="AEO60300.1"/>
    <property type="molecule type" value="Genomic_DNA"/>
</dbReference>
<organism evidence="2 3">
    <name type="scientific">Thermothelomyces thermophilus (strain ATCC 42464 / BCRC 31852 / DSM 1799)</name>
    <name type="common">Sporotrichum thermophile</name>
    <dbReference type="NCBI Taxonomy" id="573729"/>
    <lineage>
        <taxon>Eukaryota</taxon>
        <taxon>Fungi</taxon>
        <taxon>Dikarya</taxon>
        <taxon>Ascomycota</taxon>
        <taxon>Pezizomycotina</taxon>
        <taxon>Sordariomycetes</taxon>
        <taxon>Sordariomycetidae</taxon>
        <taxon>Sordariales</taxon>
        <taxon>Chaetomiaceae</taxon>
        <taxon>Thermothelomyces</taxon>
    </lineage>
</organism>
<reference evidence="2 3" key="1">
    <citation type="journal article" date="2011" name="Nat. Biotechnol.">
        <title>Comparative genomic analysis of the thermophilic biomass-degrading fungi Myceliophthora thermophila and Thielavia terrestris.</title>
        <authorList>
            <person name="Berka R.M."/>
            <person name="Grigoriev I.V."/>
            <person name="Otillar R."/>
            <person name="Salamov A."/>
            <person name="Grimwood J."/>
            <person name="Reid I."/>
            <person name="Ishmael N."/>
            <person name="John T."/>
            <person name="Darmond C."/>
            <person name="Moisan M.-C."/>
            <person name="Henrissat B."/>
            <person name="Coutinho P.M."/>
            <person name="Lombard V."/>
            <person name="Natvig D.O."/>
            <person name="Lindquist E."/>
            <person name="Schmutz J."/>
            <person name="Lucas S."/>
            <person name="Harris P."/>
            <person name="Powlowski J."/>
            <person name="Bellemare A."/>
            <person name="Taylor D."/>
            <person name="Butler G."/>
            <person name="de Vries R.P."/>
            <person name="Allijn I.E."/>
            <person name="van den Brink J."/>
            <person name="Ushinsky S."/>
            <person name="Storms R."/>
            <person name="Powell A.J."/>
            <person name="Paulsen I.T."/>
            <person name="Elbourne L.D.H."/>
            <person name="Baker S.E."/>
            <person name="Magnuson J."/>
            <person name="LaBoissiere S."/>
            <person name="Clutterbuck A.J."/>
            <person name="Martinez D."/>
            <person name="Wogulis M."/>
            <person name="de Leon A.L."/>
            <person name="Rey M.W."/>
            <person name="Tsang A."/>
        </authorList>
    </citation>
    <scope>NUCLEOTIDE SEQUENCE [LARGE SCALE GENOMIC DNA]</scope>
    <source>
        <strain evidence="3">ATCC 42464 / BCRC 31852 / DSM 1799</strain>
    </source>
</reference>
<dbReference type="GeneID" id="11511491"/>
<feature type="region of interest" description="Disordered" evidence="1">
    <location>
        <begin position="21"/>
        <end position="51"/>
    </location>
</feature>
<evidence type="ECO:0000313" key="3">
    <source>
        <dbReference type="Proteomes" id="UP000007322"/>
    </source>
</evidence>
<keyword evidence="3" id="KW-1185">Reference proteome</keyword>
<proteinExistence type="predicted"/>
<dbReference type="RefSeq" id="XP_003665545.1">
    <property type="nucleotide sequence ID" value="XM_003665497.1"/>
</dbReference>
<dbReference type="KEGG" id="mtm:MYCTH_2129393"/>
<protein>
    <submittedName>
        <fullName evidence="2">Uncharacterized protein</fullName>
    </submittedName>
</protein>
<dbReference type="VEuPathDB" id="FungiDB:MYCTH_2129393"/>
<accession>G2QIC6</accession>